<gene>
    <name evidence="1" type="ORF">ACFPO9_06235</name>
</gene>
<evidence type="ECO:0000313" key="2">
    <source>
        <dbReference type="Proteomes" id="UP001596086"/>
    </source>
</evidence>
<proteinExistence type="predicted"/>
<dbReference type="EMBL" id="JBHSMZ010000004">
    <property type="protein sequence ID" value="MFC5548109.1"/>
    <property type="molecule type" value="Genomic_DNA"/>
</dbReference>
<dbReference type="RefSeq" id="WP_379768514.1">
    <property type="nucleotide sequence ID" value="NZ_JBHSMZ010000004.1"/>
</dbReference>
<keyword evidence="2" id="KW-1185">Reference proteome</keyword>
<evidence type="ECO:0000313" key="1">
    <source>
        <dbReference type="EMBL" id="MFC5548109.1"/>
    </source>
</evidence>
<comment type="caution">
    <text evidence="1">The sequence shown here is derived from an EMBL/GenBank/DDBJ whole genome shotgun (WGS) entry which is preliminary data.</text>
</comment>
<protein>
    <submittedName>
        <fullName evidence="1">Uncharacterized protein</fullName>
    </submittedName>
</protein>
<reference evidence="2" key="1">
    <citation type="journal article" date="2019" name="Int. J. Syst. Evol. Microbiol.">
        <title>The Global Catalogue of Microorganisms (GCM) 10K type strain sequencing project: providing services to taxonomists for standard genome sequencing and annotation.</title>
        <authorList>
            <consortium name="The Broad Institute Genomics Platform"/>
            <consortium name="The Broad Institute Genome Sequencing Center for Infectious Disease"/>
            <person name="Wu L."/>
            <person name="Ma J."/>
        </authorList>
    </citation>
    <scope>NUCLEOTIDE SEQUENCE [LARGE SCALE GENOMIC DNA]</scope>
    <source>
        <strain evidence="2">CGMCC 4.5798</strain>
    </source>
</reference>
<accession>A0ABW0RV72</accession>
<name>A0ABW0RV72_9BURK</name>
<organism evidence="1 2">
    <name type="scientific">Massilia aerilata</name>
    <dbReference type="NCBI Taxonomy" id="453817"/>
    <lineage>
        <taxon>Bacteria</taxon>
        <taxon>Pseudomonadati</taxon>
        <taxon>Pseudomonadota</taxon>
        <taxon>Betaproteobacteria</taxon>
        <taxon>Burkholderiales</taxon>
        <taxon>Oxalobacteraceae</taxon>
        <taxon>Telluria group</taxon>
        <taxon>Massilia</taxon>
    </lineage>
</organism>
<dbReference type="Proteomes" id="UP001596086">
    <property type="component" value="Unassembled WGS sequence"/>
</dbReference>
<sequence length="128" mass="14031">MTDQDFIDAFAAGRLAPEGFDHRAHLRAAFLLLRSRPFLEACIAMRDGLQALAGKLGKPDLYHETVTVAFMALVAERGTEGDWDGFIGQHPELCRLGLLDGWYSKALLASGAARKTFAMPDLMGERHG</sequence>